<dbReference type="NCBIfam" id="NF009793">
    <property type="entry name" value="PRK13285.1-1"/>
    <property type="match status" value="1"/>
</dbReference>
<dbReference type="HAMAP" id="MF_01185">
    <property type="entry name" value="FliW"/>
    <property type="match status" value="1"/>
</dbReference>
<dbReference type="Gene3D" id="2.30.290.10">
    <property type="entry name" value="BH3618-like"/>
    <property type="match status" value="1"/>
</dbReference>
<evidence type="ECO:0000313" key="6">
    <source>
        <dbReference type="EMBL" id="SFC60522.1"/>
    </source>
</evidence>
<accession>A0A1I1KJR9</accession>
<evidence type="ECO:0000256" key="4">
    <source>
        <dbReference type="ARBA" id="ARBA00023186"/>
    </source>
</evidence>
<dbReference type="Proteomes" id="UP000199263">
    <property type="component" value="Unassembled WGS sequence"/>
</dbReference>
<dbReference type="InterPro" id="IPR003775">
    <property type="entry name" value="Flagellar_assembly_factor_FliW"/>
</dbReference>
<dbReference type="GO" id="GO:0005737">
    <property type="term" value="C:cytoplasm"/>
    <property type="evidence" value="ECO:0007669"/>
    <property type="project" value="UniProtKB-SubCell"/>
</dbReference>
<keyword evidence="6" id="KW-0282">Flagellum</keyword>
<dbReference type="OrthoDB" id="9801235at2"/>
<organism evidence="6 7">
    <name type="scientific">Clostridium uliginosum</name>
    <dbReference type="NCBI Taxonomy" id="119641"/>
    <lineage>
        <taxon>Bacteria</taxon>
        <taxon>Bacillati</taxon>
        <taxon>Bacillota</taxon>
        <taxon>Clostridia</taxon>
        <taxon>Eubacteriales</taxon>
        <taxon>Clostridiaceae</taxon>
        <taxon>Clostridium</taxon>
    </lineage>
</organism>
<dbReference type="AlphaFoldDB" id="A0A1I1KJR9"/>
<evidence type="ECO:0000256" key="2">
    <source>
        <dbReference type="ARBA" id="ARBA00022795"/>
    </source>
</evidence>
<keyword evidence="1 5" id="KW-0963">Cytoplasm</keyword>
<keyword evidence="4 5" id="KW-0143">Chaperone</keyword>
<evidence type="ECO:0000256" key="1">
    <source>
        <dbReference type="ARBA" id="ARBA00022490"/>
    </source>
</evidence>
<proteinExistence type="inferred from homology"/>
<dbReference type="GO" id="GO:0044780">
    <property type="term" value="P:bacterial-type flagellum assembly"/>
    <property type="evidence" value="ECO:0007669"/>
    <property type="project" value="UniProtKB-UniRule"/>
</dbReference>
<sequence>MVFVSKIHGKIEYGEESIINFKKSILGFDEKLKNFILLDLKECEPFKLLQSLDDNEVGLIVISPFEYSKNYEIDLKENLIKRLEVKDSKEVMVLTTVTLNSDPKKITTNLQAPIVINISNKLGEQIILDNADYAIKHPLMKE</sequence>
<dbReference type="EMBL" id="FOMG01000006">
    <property type="protein sequence ID" value="SFC60522.1"/>
    <property type="molecule type" value="Genomic_DNA"/>
</dbReference>
<evidence type="ECO:0000313" key="7">
    <source>
        <dbReference type="Proteomes" id="UP000199263"/>
    </source>
</evidence>
<dbReference type="STRING" id="119641.SAMN05421842_10623"/>
<name>A0A1I1KJR9_9CLOT</name>
<keyword evidence="6" id="KW-0969">Cilium</keyword>
<comment type="similarity">
    <text evidence="5">Belongs to the FliW family.</text>
</comment>
<evidence type="ECO:0000256" key="3">
    <source>
        <dbReference type="ARBA" id="ARBA00022845"/>
    </source>
</evidence>
<comment type="function">
    <text evidence="5">Acts as an anti-CsrA protein, binds CsrA and prevents it from repressing translation of its target genes, one of which is flagellin. Binds to flagellin and participates in the assembly of the flagellum.</text>
</comment>
<dbReference type="SUPFAM" id="SSF141457">
    <property type="entry name" value="BH3618-like"/>
    <property type="match status" value="1"/>
</dbReference>
<dbReference type="GO" id="GO:0006417">
    <property type="term" value="P:regulation of translation"/>
    <property type="evidence" value="ECO:0007669"/>
    <property type="project" value="UniProtKB-KW"/>
</dbReference>
<protein>
    <recommendedName>
        <fullName evidence="5">Flagellar assembly factor FliW</fullName>
    </recommendedName>
</protein>
<keyword evidence="3 5" id="KW-0810">Translation regulation</keyword>
<gene>
    <name evidence="5" type="primary">fliW</name>
    <name evidence="6" type="ORF">SAMN05421842_10623</name>
</gene>
<dbReference type="Pfam" id="PF02623">
    <property type="entry name" value="FliW"/>
    <property type="match status" value="1"/>
</dbReference>
<dbReference type="InterPro" id="IPR024046">
    <property type="entry name" value="Flagellar_assmbl_FliW_dom_sf"/>
</dbReference>
<dbReference type="PANTHER" id="PTHR39190">
    <property type="entry name" value="FLAGELLAR ASSEMBLY FACTOR FLIW"/>
    <property type="match status" value="1"/>
</dbReference>
<reference evidence="6 7" key="1">
    <citation type="submission" date="2016-10" db="EMBL/GenBank/DDBJ databases">
        <authorList>
            <person name="de Groot N.N."/>
        </authorList>
    </citation>
    <scope>NUCLEOTIDE SEQUENCE [LARGE SCALE GENOMIC DNA]</scope>
    <source>
        <strain evidence="6 7">DSM 12992</strain>
    </source>
</reference>
<keyword evidence="7" id="KW-1185">Reference proteome</keyword>
<dbReference type="RefSeq" id="WP_090089508.1">
    <property type="nucleotide sequence ID" value="NZ_FOMG01000006.1"/>
</dbReference>
<dbReference type="PANTHER" id="PTHR39190:SF1">
    <property type="entry name" value="FLAGELLAR ASSEMBLY FACTOR FLIW"/>
    <property type="match status" value="1"/>
</dbReference>
<evidence type="ECO:0000256" key="5">
    <source>
        <dbReference type="HAMAP-Rule" id="MF_01185"/>
    </source>
</evidence>
<comment type="subunit">
    <text evidence="5">Interacts with translational regulator CsrA and flagellin(s).</text>
</comment>
<keyword evidence="2 5" id="KW-1005">Bacterial flagellum biogenesis</keyword>
<comment type="subcellular location">
    <subcellularLocation>
        <location evidence="5">Cytoplasm</location>
    </subcellularLocation>
</comment>
<keyword evidence="6" id="KW-0966">Cell projection</keyword>